<evidence type="ECO:0000256" key="1">
    <source>
        <dbReference type="ARBA" id="ARBA00004141"/>
    </source>
</evidence>
<comment type="caution">
    <text evidence="6">The sequence shown here is derived from an EMBL/GenBank/DDBJ whole genome shotgun (WGS) entry which is preliminary data.</text>
</comment>
<evidence type="ECO:0000256" key="3">
    <source>
        <dbReference type="ARBA" id="ARBA00022989"/>
    </source>
</evidence>
<keyword evidence="4 5" id="KW-0472">Membrane</keyword>
<reference evidence="6 7" key="1">
    <citation type="journal article" date="2019" name="Nat. Microbiol.">
        <title>Mediterranean grassland soil C-N compound turnover is dependent on rainfall and depth, and is mediated by genomically divergent microorganisms.</title>
        <authorList>
            <person name="Diamond S."/>
            <person name="Andeer P.F."/>
            <person name="Li Z."/>
            <person name="Crits-Christoph A."/>
            <person name="Burstein D."/>
            <person name="Anantharaman K."/>
            <person name="Lane K.R."/>
            <person name="Thomas B.C."/>
            <person name="Pan C."/>
            <person name="Northen T.R."/>
            <person name="Banfield J.F."/>
        </authorList>
    </citation>
    <scope>NUCLEOTIDE SEQUENCE [LARGE SCALE GENOMIC DNA]</scope>
    <source>
        <strain evidence="6">NP_4</strain>
    </source>
</reference>
<dbReference type="GO" id="GO:0016020">
    <property type="term" value="C:membrane"/>
    <property type="evidence" value="ECO:0007669"/>
    <property type="project" value="UniProtKB-SubCell"/>
</dbReference>
<gene>
    <name evidence="6" type="ORF">E6H01_07015</name>
</gene>
<name>A0A537L2Q4_9BACT</name>
<organism evidence="6 7">
    <name type="scientific">Candidatus Segetimicrobium genomatis</name>
    <dbReference type="NCBI Taxonomy" id="2569760"/>
    <lineage>
        <taxon>Bacteria</taxon>
        <taxon>Bacillati</taxon>
        <taxon>Candidatus Sysuimicrobiota</taxon>
        <taxon>Candidatus Sysuimicrobiia</taxon>
        <taxon>Candidatus Sysuimicrobiales</taxon>
        <taxon>Candidatus Segetimicrobiaceae</taxon>
        <taxon>Candidatus Segetimicrobium</taxon>
    </lineage>
</organism>
<comment type="subcellular location">
    <subcellularLocation>
        <location evidence="1">Membrane</location>
        <topology evidence="1">Multi-pass membrane protein</topology>
    </subcellularLocation>
</comment>
<feature type="transmembrane region" description="Helical" evidence="5">
    <location>
        <begin position="12"/>
        <end position="32"/>
    </location>
</feature>
<evidence type="ECO:0000256" key="5">
    <source>
        <dbReference type="SAM" id="Phobius"/>
    </source>
</evidence>
<dbReference type="InterPro" id="IPR001694">
    <property type="entry name" value="NADH_UbQ_OxRdtase_su1/FPO"/>
</dbReference>
<evidence type="ECO:0000313" key="6">
    <source>
        <dbReference type="EMBL" id="TMJ02264.1"/>
    </source>
</evidence>
<proteinExistence type="predicted"/>
<evidence type="ECO:0000313" key="7">
    <source>
        <dbReference type="Proteomes" id="UP000319353"/>
    </source>
</evidence>
<dbReference type="Proteomes" id="UP000319353">
    <property type="component" value="Unassembled WGS sequence"/>
</dbReference>
<evidence type="ECO:0000256" key="2">
    <source>
        <dbReference type="ARBA" id="ARBA00022692"/>
    </source>
</evidence>
<dbReference type="Pfam" id="PF00146">
    <property type="entry name" value="NADHdh"/>
    <property type="match status" value="1"/>
</dbReference>
<dbReference type="AlphaFoldDB" id="A0A537L2Q4"/>
<protein>
    <submittedName>
        <fullName evidence="6">NADH-quinone oxidoreductase subunit H</fullName>
    </submittedName>
</protein>
<feature type="non-terminal residue" evidence="6">
    <location>
        <position position="49"/>
    </location>
</feature>
<keyword evidence="2 5" id="KW-0812">Transmembrane</keyword>
<keyword evidence="3 5" id="KW-1133">Transmembrane helix</keyword>
<evidence type="ECO:0000256" key="4">
    <source>
        <dbReference type="ARBA" id="ARBA00023136"/>
    </source>
</evidence>
<dbReference type="EMBL" id="VBAL01000085">
    <property type="protein sequence ID" value="TMJ02264.1"/>
    <property type="molecule type" value="Genomic_DNA"/>
</dbReference>
<accession>A0A537L2Q4</accession>
<sequence length="49" mass="5480">MAWFIELLKATGLAVVIFTFLAVVSAMFGVYLERKISGWIQARLGPKHV</sequence>